<reference evidence="1 2" key="1">
    <citation type="journal article" date="2021" name="BMC Genomics">
        <title>Datura genome reveals duplications of psychoactive alkaloid biosynthetic genes and high mutation rate following tissue culture.</title>
        <authorList>
            <person name="Rajewski A."/>
            <person name="Carter-House D."/>
            <person name="Stajich J."/>
            <person name="Litt A."/>
        </authorList>
    </citation>
    <scope>NUCLEOTIDE SEQUENCE [LARGE SCALE GENOMIC DNA]</scope>
    <source>
        <strain evidence="1">AR-01</strain>
    </source>
</reference>
<protein>
    <submittedName>
        <fullName evidence="1">Uncharacterized protein</fullName>
    </submittedName>
</protein>
<evidence type="ECO:0000313" key="2">
    <source>
        <dbReference type="Proteomes" id="UP000823775"/>
    </source>
</evidence>
<keyword evidence="2" id="KW-1185">Reference proteome</keyword>
<accession>A0ABS8VAR9</accession>
<sequence>MEIDGEVAEFVKMVDDDSTIVSKGVVARVLRKLDIGVAWVKGAVRIAQCIRPQSHNSPSWHYTSRRPLLRCSSYIYNMARPVVRQDKHDTLLAHRLSAWHARRKRPSSLGLSFFTLGPSFQTSLRLIELHV</sequence>
<evidence type="ECO:0000313" key="1">
    <source>
        <dbReference type="EMBL" id="MCD9643557.1"/>
    </source>
</evidence>
<dbReference type="EMBL" id="JACEIK010003923">
    <property type="protein sequence ID" value="MCD9643557.1"/>
    <property type="molecule type" value="Genomic_DNA"/>
</dbReference>
<organism evidence="1 2">
    <name type="scientific">Datura stramonium</name>
    <name type="common">Jimsonweed</name>
    <name type="synonym">Common thornapple</name>
    <dbReference type="NCBI Taxonomy" id="4076"/>
    <lineage>
        <taxon>Eukaryota</taxon>
        <taxon>Viridiplantae</taxon>
        <taxon>Streptophyta</taxon>
        <taxon>Embryophyta</taxon>
        <taxon>Tracheophyta</taxon>
        <taxon>Spermatophyta</taxon>
        <taxon>Magnoliopsida</taxon>
        <taxon>eudicotyledons</taxon>
        <taxon>Gunneridae</taxon>
        <taxon>Pentapetalae</taxon>
        <taxon>asterids</taxon>
        <taxon>lamiids</taxon>
        <taxon>Solanales</taxon>
        <taxon>Solanaceae</taxon>
        <taxon>Solanoideae</taxon>
        <taxon>Datureae</taxon>
        <taxon>Datura</taxon>
    </lineage>
</organism>
<gene>
    <name evidence="1" type="ORF">HAX54_031140</name>
</gene>
<dbReference type="Proteomes" id="UP000823775">
    <property type="component" value="Unassembled WGS sequence"/>
</dbReference>
<comment type="caution">
    <text evidence="1">The sequence shown here is derived from an EMBL/GenBank/DDBJ whole genome shotgun (WGS) entry which is preliminary data.</text>
</comment>
<proteinExistence type="predicted"/>
<name>A0ABS8VAR9_DATST</name>